<name>A0AAD9IAX7_9PEZI</name>
<dbReference type="PANTHER" id="PTHR47257:SF1">
    <property type="entry name" value="PH-RESPONSE TRANSCRIPTION FACTOR PACC_RIM101"/>
    <property type="match status" value="1"/>
</dbReference>
<protein>
    <recommendedName>
        <fullName evidence="11">C2H2-type domain-containing protein</fullName>
    </recommendedName>
</protein>
<feature type="region of interest" description="Disordered" evidence="10">
    <location>
        <begin position="365"/>
        <end position="411"/>
    </location>
</feature>
<evidence type="ECO:0000256" key="7">
    <source>
        <dbReference type="ARBA" id="ARBA00023242"/>
    </source>
</evidence>
<comment type="caution">
    <text evidence="12">The sequence shown here is derived from an EMBL/GenBank/DDBJ whole genome shotgun (WGS) entry which is preliminary data.</text>
</comment>
<dbReference type="GO" id="GO:0045944">
    <property type="term" value="P:positive regulation of transcription by RNA polymerase II"/>
    <property type="evidence" value="ECO:0007669"/>
    <property type="project" value="TreeGrafter"/>
</dbReference>
<feature type="compositionally biased region" description="Polar residues" evidence="10">
    <location>
        <begin position="365"/>
        <end position="379"/>
    </location>
</feature>
<dbReference type="PROSITE" id="PS00028">
    <property type="entry name" value="ZINC_FINGER_C2H2_1"/>
    <property type="match status" value="2"/>
</dbReference>
<evidence type="ECO:0000256" key="4">
    <source>
        <dbReference type="ARBA" id="ARBA00022737"/>
    </source>
</evidence>
<feature type="compositionally biased region" description="Low complexity" evidence="10">
    <location>
        <begin position="383"/>
        <end position="407"/>
    </location>
</feature>
<keyword evidence="5 9" id="KW-0863">Zinc-finger</keyword>
<feature type="compositionally biased region" description="Polar residues" evidence="10">
    <location>
        <begin position="1"/>
        <end position="23"/>
    </location>
</feature>
<evidence type="ECO:0000256" key="2">
    <source>
        <dbReference type="ARBA" id="ARBA00022491"/>
    </source>
</evidence>
<dbReference type="PANTHER" id="PTHR47257">
    <property type="entry name" value="PH-RESPONSE TRANSCRIPTION FACTOR PACC/RIM101"/>
    <property type="match status" value="1"/>
</dbReference>
<dbReference type="FunFam" id="3.30.160.60:FF:001875">
    <property type="entry name" value="pH-response transcription factor pacC/RIM101"/>
    <property type="match status" value="1"/>
</dbReference>
<dbReference type="FunFam" id="3.30.160.60:FF:000458">
    <property type="entry name" value="pH-response transcription factor pacC/RIM101"/>
    <property type="match status" value="1"/>
</dbReference>
<evidence type="ECO:0000256" key="9">
    <source>
        <dbReference type="PROSITE-ProRule" id="PRU00042"/>
    </source>
</evidence>
<dbReference type="SMART" id="SM00355">
    <property type="entry name" value="ZnF_C2H2"/>
    <property type="match status" value="3"/>
</dbReference>
<dbReference type="InterPro" id="IPR050806">
    <property type="entry name" value="pacC/RIM101"/>
</dbReference>
<evidence type="ECO:0000313" key="13">
    <source>
        <dbReference type="Proteomes" id="UP001217918"/>
    </source>
</evidence>
<feature type="domain" description="C2H2-type" evidence="11">
    <location>
        <begin position="44"/>
        <end position="74"/>
    </location>
</feature>
<feature type="compositionally biased region" description="Low complexity" evidence="10">
    <location>
        <begin position="472"/>
        <end position="482"/>
    </location>
</feature>
<feature type="compositionally biased region" description="Basic and acidic residues" evidence="10">
    <location>
        <begin position="515"/>
        <end position="542"/>
    </location>
</feature>
<feature type="compositionally biased region" description="Polar residues" evidence="10">
    <location>
        <begin position="145"/>
        <end position="160"/>
    </location>
</feature>
<comment type="subcellular location">
    <subcellularLocation>
        <location evidence="1">Nucleus</location>
    </subcellularLocation>
</comment>
<dbReference type="GO" id="GO:0005634">
    <property type="term" value="C:nucleus"/>
    <property type="evidence" value="ECO:0007669"/>
    <property type="project" value="UniProtKB-SubCell"/>
</dbReference>
<feature type="domain" description="C2H2-type" evidence="11">
    <location>
        <begin position="110"/>
        <end position="137"/>
    </location>
</feature>
<dbReference type="SUPFAM" id="SSF57667">
    <property type="entry name" value="beta-beta-alpha zinc fingers"/>
    <property type="match status" value="2"/>
</dbReference>
<feature type="region of interest" description="Disordered" evidence="10">
    <location>
        <begin position="1"/>
        <end position="36"/>
    </location>
</feature>
<organism evidence="12 13">
    <name type="scientific">Phyllachora maydis</name>
    <dbReference type="NCBI Taxonomy" id="1825666"/>
    <lineage>
        <taxon>Eukaryota</taxon>
        <taxon>Fungi</taxon>
        <taxon>Dikarya</taxon>
        <taxon>Ascomycota</taxon>
        <taxon>Pezizomycotina</taxon>
        <taxon>Sordariomycetes</taxon>
        <taxon>Sordariomycetidae</taxon>
        <taxon>Phyllachorales</taxon>
        <taxon>Phyllachoraceae</taxon>
        <taxon>Phyllachora</taxon>
    </lineage>
</organism>
<evidence type="ECO:0000256" key="3">
    <source>
        <dbReference type="ARBA" id="ARBA00022723"/>
    </source>
</evidence>
<evidence type="ECO:0000256" key="6">
    <source>
        <dbReference type="ARBA" id="ARBA00022833"/>
    </source>
</evidence>
<dbReference type="Pfam" id="PF00096">
    <property type="entry name" value="zf-C2H2"/>
    <property type="match status" value="1"/>
</dbReference>
<dbReference type="AlphaFoldDB" id="A0AAD9IAX7"/>
<proteinExistence type="inferred from homology"/>
<evidence type="ECO:0000259" key="11">
    <source>
        <dbReference type="PROSITE" id="PS50157"/>
    </source>
</evidence>
<evidence type="ECO:0000256" key="8">
    <source>
        <dbReference type="ARBA" id="ARBA00038089"/>
    </source>
</evidence>
<dbReference type="Gene3D" id="3.30.160.60">
    <property type="entry name" value="Classic Zinc Finger"/>
    <property type="match status" value="2"/>
</dbReference>
<dbReference type="Proteomes" id="UP001217918">
    <property type="component" value="Unassembled WGS sequence"/>
</dbReference>
<keyword evidence="3" id="KW-0479">Metal-binding</keyword>
<feature type="compositionally biased region" description="Low complexity" evidence="10">
    <location>
        <begin position="553"/>
        <end position="562"/>
    </location>
</feature>
<feature type="compositionally biased region" description="Low complexity" evidence="10">
    <location>
        <begin position="24"/>
        <end position="36"/>
    </location>
</feature>
<keyword evidence="7" id="KW-0539">Nucleus</keyword>
<evidence type="ECO:0000256" key="10">
    <source>
        <dbReference type="SAM" id="MobiDB-lite"/>
    </source>
</evidence>
<feature type="domain" description="C2H2-type" evidence="11">
    <location>
        <begin position="80"/>
        <end position="109"/>
    </location>
</feature>
<keyword evidence="13" id="KW-1185">Reference proteome</keyword>
<feature type="compositionally biased region" description="Acidic residues" evidence="10">
    <location>
        <begin position="483"/>
        <end position="492"/>
    </location>
</feature>
<accession>A0AAD9IAX7</accession>
<keyword evidence="6" id="KW-0862">Zinc</keyword>
<gene>
    <name evidence="12" type="ORF">P8C59_008550</name>
</gene>
<dbReference type="InterPro" id="IPR013087">
    <property type="entry name" value="Znf_C2H2_type"/>
</dbReference>
<evidence type="ECO:0000313" key="12">
    <source>
        <dbReference type="EMBL" id="KAK2074336.1"/>
    </source>
</evidence>
<feature type="region of interest" description="Disordered" evidence="10">
    <location>
        <begin position="515"/>
        <end position="580"/>
    </location>
</feature>
<sequence length="580" mass="62672">MSMKTETAQQASPSSSGTNSHGNTPAPTAGGASAAGAAQTDENLVCRWNQCGERFAAPEILYEHICDKHVGRKSTNNLNLTCQWNQCRTTTVKRDHITSHIRVHVPLKPHKCEFCGKSFKRPQDLKKHVKTHADDSVLVGRAPQDHQNGMNTGYRPQSKGPSSYYDHNGHMRTNSTGYGHSGGYASYYNHPSTAAAAPQPHIYSAYQPLRSGGDFLAHQAAATYDRKRGYDDLNDFFGSAKRRQVDPSSYSSIGRSLMPLHAAFAGGLTAAEYVPAPAAHSMPATAPSGPGPMHQHYYLPRMPSVRTKDDLTQIDQILEQMQATVYENTGSPPAAHFPSLDMRQHSPAYATRPLVDPYGVSQAQVHSPLSTASPSTGTPALTPPSSSMSYSSDHSPSVSSVGLSPMSRHSSMSVAYPSLPAIGHQQGQYGLGSSFNSTERRLSGGILQSACHGARSADEDSSPSGALTPRPVESTVGSPTESESGESPESYDDWVQNMRVLETLRSYVRDRLERGDYEKRTEKDSKKDLDVKDSEKGIDTSRIDPTVLDNEGSSDSVSSAAAKAREEIQQPLYPTLPPGL</sequence>
<dbReference type="GO" id="GO:0008270">
    <property type="term" value="F:zinc ion binding"/>
    <property type="evidence" value="ECO:0007669"/>
    <property type="project" value="UniProtKB-KW"/>
</dbReference>
<feature type="region of interest" description="Disordered" evidence="10">
    <location>
        <begin position="141"/>
        <end position="160"/>
    </location>
</feature>
<dbReference type="InterPro" id="IPR036236">
    <property type="entry name" value="Znf_C2H2_sf"/>
</dbReference>
<dbReference type="EMBL" id="JAQQPM010000008">
    <property type="protein sequence ID" value="KAK2074336.1"/>
    <property type="molecule type" value="Genomic_DNA"/>
</dbReference>
<dbReference type="PROSITE" id="PS50157">
    <property type="entry name" value="ZINC_FINGER_C2H2_2"/>
    <property type="match status" value="3"/>
</dbReference>
<evidence type="ECO:0000256" key="5">
    <source>
        <dbReference type="ARBA" id="ARBA00022771"/>
    </source>
</evidence>
<feature type="region of interest" description="Disordered" evidence="10">
    <location>
        <begin position="450"/>
        <end position="494"/>
    </location>
</feature>
<keyword evidence="4" id="KW-0677">Repeat</keyword>
<evidence type="ECO:0000256" key="1">
    <source>
        <dbReference type="ARBA" id="ARBA00004123"/>
    </source>
</evidence>
<reference evidence="12" key="1">
    <citation type="journal article" date="2023" name="Mol. Plant Microbe Interact.">
        <title>Elucidating the Obligate Nature and Biological Capacity of an Invasive Fungal Corn Pathogen.</title>
        <authorList>
            <person name="MacCready J.S."/>
            <person name="Roggenkamp E.M."/>
            <person name="Gdanetz K."/>
            <person name="Chilvers M.I."/>
        </authorList>
    </citation>
    <scope>NUCLEOTIDE SEQUENCE</scope>
    <source>
        <strain evidence="12">PM02</strain>
    </source>
</reference>
<comment type="similarity">
    <text evidence="8">Belongs to the pacC/RIM101 family.</text>
</comment>
<keyword evidence="2" id="KW-0678">Repressor</keyword>